<dbReference type="InterPro" id="IPR023584">
    <property type="entry name" value="Ribosome_recyc_fac_dom"/>
</dbReference>
<dbReference type="GO" id="GO:0032544">
    <property type="term" value="P:plastid translation"/>
    <property type="evidence" value="ECO:0007669"/>
    <property type="project" value="TreeGrafter"/>
</dbReference>
<dbReference type="InterPro" id="IPR002661">
    <property type="entry name" value="Ribosome_recyc_fac"/>
</dbReference>
<evidence type="ECO:0000256" key="3">
    <source>
        <dbReference type="ARBA" id="ARBA00014063"/>
    </source>
</evidence>
<keyword evidence="4" id="KW-0648">Protein biosynthesis</keyword>
<evidence type="ECO:0000256" key="1">
    <source>
        <dbReference type="ARBA" id="ARBA00002952"/>
    </source>
</evidence>
<dbReference type="PANTHER" id="PTHR20982:SF3">
    <property type="entry name" value="MITOCHONDRIAL RIBOSOME RECYCLING FACTOR PSEUDO 1"/>
    <property type="match status" value="1"/>
</dbReference>
<comment type="caution">
    <text evidence="7">The sequence shown here is derived from an EMBL/GenBank/DDBJ whole genome shotgun (WGS) entry which is preliminary data.</text>
</comment>
<protein>
    <recommendedName>
        <fullName evidence="3">Ribosome-recycling factor, chloroplastic</fullName>
    </recommendedName>
    <alternativeName>
        <fullName evidence="5">Ribosome-releasing factor, chloroplastic</fullName>
    </alternativeName>
</protein>
<evidence type="ECO:0000259" key="6">
    <source>
        <dbReference type="Pfam" id="PF01765"/>
    </source>
</evidence>
<proteinExistence type="inferred from homology"/>
<evidence type="ECO:0000313" key="7">
    <source>
        <dbReference type="EMBL" id="KAE9604877.1"/>
    </source>
</evidence>
<evidence type="ECO:0000256" key="2">
    <source>
        <dbReference type="ARBA" id="ARBA00005912"/>
    </source>
</evidence>
<dbReference type="Gene3D" id="3.30.1360.40">
    <property type="match status" value="1"/>
</dbReference>
<gene>
    <name evidence="7" type="ORF">Lalb_Chr10g0091221</name>
</gene>
<evidence type="ECO:0000313" key="8">
    <source>
        <dbReference type="Proteomes" id="UP000447434"/>
    </source>
</evidence>
<dbReference type="SUPFAM" id="SSF55194">
    <property type="entry name" value="Ribosome recycling factor, RRF"/>
    <property type="match status" value="1"/>
</dbReference>
<reference evidence="8" key="1">
    <citation type="journal article" date="2020" name="Nat. Commun.">
        <title>Genome sequence of the cluster root forming white lupin.</title>
        <authorList>
            <person name="Hufnagel B."/>
            <person name="Marques A."/>
            <person name="Soriano A."/>
            <person name="Marques L."/>
            <person name="Divol F."/>
            <person name="Doumas P."/>
            <person name="Sallet E."/>
            <person name="Mancinotti D."/>
            <person name="Carrere S."/>
            <person name="Marande W."/>
            <person name="Arribat S."/>
            <person name="Keller J."/>
            <person name="Huneau C."/>
            <person name="Blein T."/>
            <person name="Aime D."/>
            <person name="Laguerre M."/>
            <person name="Taylor J."/>
            <person name="Schubert V."/>
            <person name="Nelson M."/>
            <person name="Geu-Flores F."/>
            <person name="Crespi M."/>
            <person name="Gallardo-Guerrero K."/>
            <person name="Delaux P.-M."/>
            <person name="Salse J."/>
            <person name="Berges H."/>
            <person name="Guyot R."/>
            <person name="Gouzy J."/>
            <person name="Peret B."/>
        </authorList>
    </citation>
    <scope>NUCLEOTIDE SEQUENCE [LARGE SCALE GENOMIC DNA]</scope>
    <source>
        <strain evidence="8">cv. Amiga</strain>
    </source>
</reference>
<feature type="domain" description="Ribosome recycling factor" evidence="6">
    <location>
        <begin position="43"/>
        <end position="98"/>
    </location>
</feature>
<accession>A0A6A4PTA4</accession>
<dbReference type="Proteomes" id="UP000447434">
    <property type="component" value="Chromosome 10"/>
</dbReference>
<name>A0A6A4PTA4_LUPAL</name>
<dbReference type="GO" id="GO:0009507">
    <property type="term" value="C:chloroplast"/>
    <property type="evidence" value="ECO:0007669"/>
    <property type="project" value="TreeGrafter"/>
</dbReference>
<organism evidence="7 8">
    <name type="scientific">Lupinus albus</name>
    <name type="common">White lupine</name>
    <name type="synonym">Lupinus termis</name>
    <dbReference type="NCBI Taxonomy" id="3870"/>
    <lineage>
        <taxon>Eukaryota</taxon>
        <taxon>Viridiplantae</taxon>
        <taxon>Streptophyta</taxon>
        <taxon>Embryophyta</taxon>
        <taxon>Tracheophyta</taxon>
        <taxon>Spermatophyta</taxon>
        <taxon>Magnoliopsida</taxon>
        <taxon>eudicotyledons</taxon>
        <taxon>Gunneridae</taxon>
        <taxon>Pentapetalae</taxon>
        <taxon>rosids</taxon>
        <taxon>fabids</taxon>
        <taxon>Fabales</taxon>
        <taxon>Fabaceae</taxon>
        <taxon>Papilionoideae</taxon>
        <taxon>50 kb inversion clade</taxon>
        <taxon>genistoids sensu lato</taxon>
        <taxon>core genistoids</taxon>
        <taxon>Genisteae</taxon>
        <taxon>Lupinus</taxon>
    </lineage>
</organism>
<dbReference type="InterPro" id="IPR036191">
    <property type="entry name" value="RRF_sf"/>
</dbReference>
<dbReference type="PANTHER" id="PTHR20982">
    <property type="entry name" value="RIBOSOME RECYCLING FACTOR"/>
    <property type="match status" value="1"/>
</dbReference>
<dbReference type="GO" id="GO:0043023">
    <property type="term" value="F:ribosomal large subunit binding"/>
    <property type="evidence" value="ECO:0007669"/>
    <property type="project" value="TreeGrafter"/>
</dbReference>
<sequence length="114" mass="13137">MDPLSYANDVFYVQPLLTRLQSLKTKKPLLRMMLMEKTIENIRSNFNSIRTDKSNSTMLDKIEVEYYGSLVNLKSIAQISTPDANSLLVQPYYKSSLHFLTGKKEIQMSMIPNN</sequence>
<dbReference type="Pfam" id="PF01765">
    <property type="entry name" value="RRF"/>
    <property type="match status" value="1"/>
</dbReference>
<dbReference type="OrthoDB" id="407355at2759"/>
<comment type="similarity">
    <text evidence="2">Belongs to the RRF family.</text>
</comment>
<evidence type="ECO:0000256" key="5">
    <source>
        <dbReference type="ARBA" id="ARBA00032397"/>
    </source>
</evidence>
<evidence type="ECO:0000256" key="4">
    <source>
        <dbReference type="ARBA" id="ARBA00022917"/>
    </source>
</evidence>
<keyword evidence="8" id="KW-1185">Reference proteome</keyword>
<dbReference type="EMBL" id="WOCE01000010">
    <property type="protein sequence ID" value="KAE9604877.1"/>
    <property type="molecule type" value="Genomic_DNA"/>
</dbReference>
<comment type="function">
    <text evidence="1">Responsible for the release of ribosomes from messenger RNA at the termination of chloroplastic protein biosynthesis.</text>
</comment>
<dbReference type="AlphaFoldDB" id="A0A6A4PTA4"/>